<gene>
    <name evidence="2" type="ORF">B0H15DRAFT_949832</name>
</gene>
<protein>
    <submittedName>
        <fullName evidence="2">Uncharacterized protein</fullName>
    </submittedName>
</protein>
<sequence>MPASAAQRCVDAEDRINRRKATYTRYRRANLETRREKNRVRMAALRSGESEVQREARLARHREAQRKYRESSAEQINHRARRATVKKNAAAGRETKLRPKARQYWSDPDLATDEEEDEDEW</sequence>
<accession>A0AAD6U4B8</accession>
<feature type="compositionally biased region" description="Acidic residues" evidence="1">
    <location>
        <begin position="110"/>
        <end position="121"/>
    </location>
</feature>
<evidence type="ECO:0000256" key="1">
    <source>
        <dbReference type="SAM" id="MobiDB-lite"/>
    </source>
</evidence>
<dbReference type="EMBL" id="JARJCN010000027">
    <property type="protein sequence ID" value="KAJ7088017.1"/>
    <property type="molecule type" value="Genomic_DNA"/>
</dbReference>
<comment type="caution">
    <text evidence="2">The sequence shown here is derived from an EMBL/GenBank/DDBJ whole genome shotgun (WGS) entry which is preliminary data.</text>
</comment>
<feature type="region of interest" description="Disordered" evidence="1">
    <location>
        <begin position="60"/>
        <end position="121"/>
    </location>
</feature>
<feature type="compositionally biased region" description="Basic and acidic residues" evidence="1">
    <location>
        <begin position="60"/>
        <end position="72"/>
    </location>
</feature>
<name>A0AAD6U4B8_9AGAR</name>
<keyword evidence="3" id="KW-1185">Reference proteome</keyword>
<organism evidence="2 3">
    <name type="scientific">Mycena belliarum</name>
    <dbReference type="NCBI Taxonomy" id="1033014"/>
    <lineage>
        <taxon>Eukaryota</taxon>
        <taxon>Fungi</taxon>
        <taxon>Dikarya</taxon>
        <taxon>Basidiomycota</taxon>
        <taxon>Agaricomycotina</taxon>
        <taxon>Agaricomycetes</taxon>
        <taxon>Agaricomycetidae</taxon>
        <taxon>Agaricales</taxon>
        <taxon>Marasmiineae</taxon>
        <taxon>Mycenaceae</taxon>
        <taxon>Mycena</taxon>
    </lineage>
</organism>
<dbReference type="Proteomes" id="UP001222325">
    <property type="component" value="Unassembled WGS sequence"/>
</dbReference>
<reference evidence="2" key="1">
    <citation type="submission" date="2023-03" db="EMBL/GenBank/DDBJ databases">
        <title>Massive genome expansion in bonnet fungi (Mycena s.s.) driven by repeated elements and novel gene families across ecological guilds.</title>
        <authorList>
            <consortium name="Lawrence Berkeley National Laboratory"/>
            <person name="Harder C.B."/>
            <person name="Miyauchi S."/>
            <person name="Viragh M."/>
            <person name="Kuo A."/>
            <person name="Thoen E."/>
            <person name="Andreopoulos B."/>
            <person name="Lu D."/>
            <person name="Skrede I."/>
            <person name="Drula E."/>
            <person name="Henrissat B."/>
            <person name="Morin E."/>
            <person name="Kohler A."/>
            <person name="Barry K."/>
            <person name="LaButti K."/>
            <person name="Morin E."/>
            <person name="Salamov A."/>
            <person name="Lipzen A."/>
            <person name="Mereny Z."/>
            <person name="Hegedus B."/>
            <person name="Baldrian P."/>
            <person name="Stursova M."/>
            <person name="Weitz H."/>
            <person name="Taylor A."/>
            <person name="Grigoriev I.V."/>
            <person name="Nagy L.G."/>
            <person name="Martin F."/>
            <person name="Kauserud H."/>
        </authorList>
    </citation>
    <scope>NUCLEOTIDE SEQUENCE</scope>
    <source>
        <strain evidence="2">CBHHK173m</strain>
    </source>
</reference>
<evidence type="ECO:0000313" key="3">
    <source>
        <dbReference type="Proteomes" id="UP001222325"/>
    </source>
</evidence>
<dbReference type="AlphaFoldDB" id="A0AAD6U4B8"/>
<evidence type="ECO:0000313" key="2">
    <source>
        <dbReference type="EMBL" id="KAJ7088017.1"/>
    </source>
</evidence>
<proteinExistence type="predicted"/>